<dbReference type="SUPFAM" id="SSF47616">
    <property type="entry name" value="GST C-terminal domain-like"/>
    <property type="match status" value="1"/>
</dbReference>
<evidence type="ECO:0000313" key="4">
    <source>
        <dbReference type="Proteomes" id="UP000325684"/>
    </source>
</evidence>
<dbReference type="EMBL" id="VCMV01000071">
    <property type="protein sequence ID" value="KAB0264486.1"/>
    <property type="molecule type" value="Genomic_DNA"/>
</dbReference>
<dbReference type="Proteomes" id="UP000325684">
    <property type="component" value="Unassembled WGS sequence"/>
</dbReference>
<dbReference type="SFLD" id="SFLDS00019">
    <property type="entry name" value="Glutathione_Transferase_(cytos"/>
    <property type="match status" value="1"/>
</dbReference>
<dbReference type="GO" id="GO:0006559">
    <property type="term" value="P:L-phenylalanine catabolic process"/>
    <property type="evidence" value="ECO:0007669"/>
    <property type="project" value="TreeGrafter"/>
</dbReference>
<keyword evidence="3" id="KW-0808">Transferase</keyword>
<dbReference type="CDD" id="cd03043">
    <property type="entry name" value="GST_N_1"/>
    <property type="match status" value="1"/>
</dbReference>
<gene>
    <name evidence="3" type="ORF">FEZ63_22910</name>
</gene>
<feature type="domain" description="GST N-terminal" evidence="2">
    <location>
        <begin position="2"/>
        <end position="82"/>
    </location>
</feature>
<dbReference type="InterPro" id="IPR036249">
    <property type="entry name" value="Thioredoxin-like_sf"/>
</dbReference>
<dbReference type="Gene3D" id="3.40.30.10">
    <property type="entry name" value="Glutaredoxin"/>
    <property type="match status" value="1"/>
</dbReference>
<dbReference type="GO" id="GO:0016034">
    <property type="term" value="F:maleylacetoacetate isomerase activity"/>
    <property type="evidence" value="ECO:0007669"/>
    <property type="project" value="TreeGrafter"/>
</dbReference>
<comment type="caution">
    <text evidence="3">The sequence shown here is derived from an EMBL/GenBank/DDBJ whole genome shotgun (WGS) entry which is preliminary data.</text>
</comment>
<dbReference type="PROSITE" id="PS50404">
    <property type="entry name" value="GST_NTER"/>
    <property type="match status" value="1"/>
</dbReference>
<dbReference type="SUPFAM" id="SSF52833">
    <property type="entry name" value="Thioredoxin-like"/>
    <property type="match status" value="1"/>
</dbReference>
<dbReference type="InterPro" id="IPR040079">
    <property type="entry name" value="Glutathione_S-Trfase"/>
</dbReference>
<evidence type="ECO:0000313" key="3">
    <source>
        <dbReference type="EMBL" id="KAB0264486.1"/>
    </source>
</evidence>
<dbReference type="PANTHER" id="PTHR42673:SF4">
    <property type="entry name" value="MALEYLACETOACETATE ISOMERASE"/>
    <property type="match status" value="1"/>
</dbReference>
<dbReference type="OrthoDB" id="9799538at2"/>
<dbReference type="Pfam" id="PF13410">
    <property type="entry name" value="GST_C_2"/>
    <property type="match status" value="1"/>
</dbReference>
<dbReference type="CDD" id="cd03194">
    <property type="entry name" value="GST_C_3"/>
    <property type="match status" value="1"/>
</dbReference>
<proteinExistence type="predicted"/>
<evidence type="ECO:0000259" key="2">
    <source>
        <dbReference type="PROSITE" id="PS50404"/>
    </source>
</evidence>
<dbReference type="RefSeq" id="WP_150949302.1">
    <property type="nucleotide sequence ID" value="NZ_VCMV01000071.1"/>
</dbReference>
<keyword evidence="4" id="KW-1185">Reference proteome</keyword>
<dbReference type="InterPro" id="IPR004045">
    <property type="entry name" value="Glutathione_S-Trfase_N"/>
</dbReference>
<dbReference type="AlphaFoldDB" id="A0A5N3P422"/>
<organism evidence="3 4">
    <name type="scientific">Microvirga brassicacearum</name>
    <dbReference type="NCBI Taxonomy" id="2580413"/>
    <lineage>
        <taxon>Bacteria</taxon>
        <taxon>Pseudomonadati</taxon>
        <taxon>Pseudomonadota</taxon>
        <taxon>Alphaproteobacteria</taxon>
        <taxon>Hyphomicrobiales</taxon>
        <taxon>Methylobacteriaceae</taxon>
        <taxon>Microvirga</taxon>
    </lineage>
</organism>
<feature type="region of interest" description="Disordered" evidence="1">
    <location>
        <begin position="201"/>
        <end position="228"/>
    </location>
</feature>
<dbReference type="PANTHER" id="PTHR42673">
    <property type="entry name" value="MALEYLACETOACETATE ISOMERASE"/>
    <property type="match status" value="1"/>
</dbReference>
<feature type="compositionally biased region" description="Basic and acidic residues" evidence="1">
    <location>
        <begin position="204"/>
        <end position="214"/>
    </location>
</feature>
<dbReference type="GO" id="GO:0004364">
    <property type="term" value="F:glutathione transferase activity"/>
    <property type="evidence" value="ECO:0007669"/>
    <property type="project" value="TreeGrafter"/>
</dbReference>
<dbReference type="Gene3D" id="1.20.1050.10">
    <property type="match status" value="1"/>
</dbReference>
<name>A0A5N3P422_9HYPH</name>
<evidence type="ECO:0000256" key="1">
    <source>
        <dbReference type="SAM" id="MobiDB-lite"/>
    </source>
</evidence>
<protein>
    <submittedName>
        <fullName evidence="3">Glutathione S-transferase family protein</fullName>
    </submittedName>
</protein>
<dbReference type="InterPro" id="IPR036282">
    <property type="entry name" value="Glutathione-S-Trfase_C_sf"/>
</dbReference>
<dbReference type="SFLD" id="SFLDG00358">
    <property type="entry name" value="Main_(cytGST)"/>
    <property type="match status" value="1"/>
</dbReference>
<dbReference type="GO" id="GO:0006749">
    <property type="term" value="P:glutathione metabolic process"/>
    <property type="evidence" value="ECO:0007669"/>
    <property type="project" value="TreeGrafter"/>
</dbReference>
<accession>A0A5N3P422</accession>
<sequence>MYELFIANKNYSSWSLRPWVLMRELGIPFTERGVLFTEGSSYQSFRKFSPTGQVPCLTDDGITVWDSLGITEYLAEHHPGVWPQDAAARAWARCAAAEMHSGFGTLRSRCPMNCGIRVQLWEMSPALSQDIARLQELWNDGLARFGGPFLAGEKFTAVDAFFAPVAFRVQTYNLKVDEISAAYVARLLALPSMREWEAAALADPTREPSHEADTKATGTWLEDRRAVG</sequence>
<dbReference type="Pfam" id="PF13409">
    <property type="entry name" value="GST_N_2"/>
    <property type="match status" value="1"/>
</dbReference>
<reference evidence="3 4" key="1">
    <citation type="journal article" date="2019" name="Microorganisms">
        <title>Genome Insights into the Novel Species Microvirga brassicacearum, a Rapeseed Endophyte with Biotechnological Potential.</title>
        <authorList>
            <person name="Jimenez-Gomez A."/>
            <person name="Saati-Santamaria Z."/>
            <person name="Igual J.M."/>
            <person name="Rivas R."/>
            <person name="Mateos P.F."/>
            <person name="Garcia-Fraile P."/>
        </authorList>
    </citation>
    <scope>NUCLEOTIDE SEQUENCE [LARGE SCALE GENOMIC DNA]</scope>
    <source>
        <strain evidence="3 4">CDVBN77</strain>
    </source>
</reference>